<dbReference type="GO" id="GO:0005634">
    <property type="term" value="C:nucleus"/>
    <property type="evidence" value="ECO:0007669"/>
    <property type="project" value="UniProtKB-UniRule"/>
</dbReference>
<dbReference type="GO" id="GO:0003677">
    <property type="term" value="F:DNA binding"/>
    <property type="evidence" value="ECO:0007669"/>
    <property type="project" value="UniProtKB-UniRule"/>
</dbReference>
<evidence type="ECO:0000313" key="5">
    <source>
        <dbReference type="Proteomes" id="UP001172102"/>
    </source>
</evidence>
<dbReference type="Proteomes" id="UP001172102">
    <property type="component" value="Unassembled WGS sequence"/>
</dbReference>
<proteinExistence type="predicted"/>
<dbReference type="SUPFAM" id="SSF47095">
    <property type="entry name" value="HMG-box"/>
    <property type="match status" value="2"/>
</dbReference>
<reference evidence="4" key="1">
    <citation type="submission" date="2023-06" db="EMBL/GenBank/DDBJ databases">
        <title>Genome-scale phylogeny and comparative genomics of the fungal order Sordariales.</title>
        <authorList>
            <consortium name="Lawrence Berkeley National Laboratory"/>
            <person name="Hensen N."/>
            <person name="Bonometti L."/>
            <person name="Westerberg I."/>
            <person name="Brannstrom I.O."/>
            <person name="Guillou S."/>
            <person name="Cros-Aarteil S."/>
            <person name="Calhoun S."/>
            <person name="Haridas S."/>
            <person name="Kuo A."/>
            <person name="Mondo S."/>
            <person name="Pangilinan J."/>
            <person name="Riley R."/>
            <person name="Labutti K."/>
            <person name="Andreopoulos B."/>
            <person name="Lipzen A."/>
            <person name="Chen C."/>
            <person name="Yanf M."/>
            <person name="Daum C."/>
            <person name="Ng V."/>
            <person name="Clum A."/>
            <person name="Steindorff A."/>
            <person name="Ohm R."/>
            <person name="Martin F."/>
            <person name="Silar P."/>
            <person name="Natvig D."/>
            <person name="Lalanne C."/>
            <person name="Gautier V."/>
            <person name="Ament-Velasquez S.L."/>
            <person name="Kruys A."/>
            <person name="Hutchinson M.I."/>
            <person name="Powell A.J."/>
            <person name="Barry K."/>
            <person name="Miller A.N."/>
            <person name="Grigoriev I.V."/>
            <person name="Debuchy R."/>
            <person name="Gladieux P."/>
            <person name="Thoren M.H."/>
            <person name="Johannesson H."/>
        </authorList>
    </citation>
    <scope>NUCLEOTIDE SEQUENCE</scope>
    <source>
        <strain evidence="4">SMH4607-1</strain>
    </source>
</reference>
<dbReference type="InterPro" id="IPR036910">
    <property type="entry name" value="HMG_box_dom_sf"/>
</dbReference>
<dbReference type="CDD" id="cd00084">
    <property type="entry name" value="HMG-box_SF"/>
    <property type="match status" value="1"/>
</dbReference>
<keyword evidence="1" id="KW-0238">DNA-binding</keyword>
<dbReference type="AlphaFoldDB" id="A0AA40BAF2"/>
<dbReference type="EMBL" id="JAUKUA010000001">
    <property type="protein sequence ID" value="KAK0730666.1"/>
    <property type="molecule type" value="Genomic_DNA"/>
</dbReference>
<gene>
    <name evidence="4" type="ORF">B0H67DRAFT_45680</name>
</gene>
<name>A0AA40BAF2_9PEZI</name>
<protein>
    <recommendedName>
        <fullName evidence="3">HMG box domain-containing protein</fullName>
    </recommendedName>
</protein>
<comment type="caution">
    <text evidence="4">The sequence shown here is derived from an EMBL/GenBank/DDBJ whole genome shotgun (WGS) entry which is preliminary data.</text>
</comment>
<evidence type="ECO:0000256" key="1">
    <source>
        <dbReference type="PROSITE-ProRule" id="PRU00267"/>
    </source>
</evidence>
<dbReference type="PROSITE" id="PS50118">
    <property type="entry name" value="HMG_BOX_2"/>
    <property type="match status" value="1"/>
</dbReference>
<dbReference type="SMART" id="SM00398">
    <property type="entry name" value="HMG"/>
    <property type="match status" value="2"/>
</dbReference>
<keyword evidence="1" id="KW-0539">Nucleus</keyword>
<accession>A0AA40BAF2</accession>
<sequence>MWPAIGLTAAARQLRLTGGARFASLRTTITTRSVIVLRRGFSVTYTRSDPAETPVASKPKNVGRPKGSTTVKKPKIKTKRTPSKDKVVAKKKTAVRKKLAPKQKAAQTVRDLKKAALLYEAPSVKPSTPWMVYTSEHKDKFQNLPPGATNDVVTSHFTSVIRQLSQSFKTITSSELERLQAVAIQNKVANTASMKAWVLAHTPAEIAAANKARSALRLQDGRLKPHTLKDDRLLRRPASPYALFVKSRWQSGEIERKGFLAGSKEIAIQWKALTDAERKLYTDLAETKKAEFTAEHEV</sequence>
<feature type="domain" description="HMG box" evidence="3">
    <location>
        <begin position="234"/>
        <end position="298"/>
    </location>
</feature>
<dbReference type="Gene3D" id="1.10.30.10">
    <property type="entry name" value="High mobility group box domain"/>
    <property type="match status" value="2"/>
</dbReference>
<feature type="region of interest" description="Disordered" evidence="2">
    <location>
        <begin position="48"/>
        <end position="82"/>
    </location>
</feature>
<feature type="compositionally biased region" description="Basic residues" evidence="2">
    <location>
        <begin position="72"/>
        <end position="81"/>
    </location>
</feature>
<keyword evidence="5" id="KW-1185">Reference proteome</keyword>
<dbReference type="Pfam" id="PF09011">
    <property type="entry name" value="HMG_box_2"/>
    <property type="match status" value="1"/>
</dbReference>
<evidence type="ECO:0000259" key="3">
    <source>
        <dbReference type="PROSITE" id="PS50118"/>
    </source>
</evidence>
<organism evidence="4 5">
    <name type="scientific">Lasiosphaeris hirsuta</name>
    <dbReference type="NCBI Taxonomy" id="260670"/>
    <lineage>
        <taxon>Eukaryota</taxon>
        <taxon>Fungi</taxon>
        <taxon>Dikarya</taxon>
        <taxon>Ascomycota</taxon>
        <taxon>Pezizomycotina</taxon>
        <taxon>Sordariomycetes</taxon>
        <taxon>Sordariomycetidae</taxon>
        <taxon>Sordariales</taxon>
        <taxon>Lasiosphaeriaceae</taxon>
        <taxon>Lasiosphaeris</taxon>
    </lineage>
</organism>
<evidence type="ECO:0000313" key="4">
    <source>
        <dbReference type="EMBL" id="KAK0730666.1"/>
    </source>
</evidence>
<evidence type="ECO:0000256" key="2">
    <source>
        <dbReference type="SAM" id="MobiDB-lite"/>
    </source>
</evidence>
<dbReference type="InterPro" id="IPR009071">
    <property type="entry name" value="HMG_box_dom"/>
</dbReference>
<feature type="DNA-binding region" description="HMG box" evidence="1">
    <location>
        <begin position="234"/>
        <end position="298"/>
    </location>
</feature>